<reference evidence="2" key="1">
    <citation type="submission" date="2009-10" db="EMBL/GenBank/DDBJ databases">
        <title>Diversity of trophic interactions inside an arsenic-rich microbial ecosystem.</title>
        <authorList>
            <person name="Bertin P.N."/>
            <person name="Heinrich-Salmeron A."/>
            <person name="Pelletier E."/>
            <person name="Goulhen-Chollet F."/>
            <person name="Arsene-Ploetze F."/>
            <person name="Gallien S."/>
            <person name="Calteau A."/>
            <person name="Vallenet D."/>
            <person name="Casiot C."/>
            <person name="Chane-Woon-Ming B."/>
            <person name="Giloteaux L."/>
            <person name="Barakat M."/>
            <person name="Bonnefoy V."/>
            <person name="Bruneel O."/>
            <person name="Chandler M."/>
            <person name="Cleiss J."/>
            <person name="Duran R."/>
            <person name="Elbaz-Poulichet F."/>
            <person name="Fonknechten N."/>
            <person name="Lauga B."/>
            <person name="Mornico D."/>
            <person name="Ortet P."/>
            <person name="Schaeffer C."/>
            <person name="Siguier P."/>
            <person name="Alexander Thil Smith A."/>
            <person name="Van Dorsselaer A."/>
            <person name="Weissenbach J."/>
            <person name="Medigue C."/>
            <person name="Le Paslier D."/>
        </authorList>
    </citation>
    <scope>NUCLEOTIDE SEQUENCE</scope>
</reference>
<keyword evidence="1" id="KW-0175">Coiled coil</keyword>
<feature type="coiled-coil region" evidence="1">
    <location>
        <begin position="7"/>
        <end position="69"/>
    </location>
</feature>
<comment type="caution">
    <text evidence="2">The sequence shown here is derived from an EMBL/GenBank/DDBJ whole genome shotgun (WGS) entry which is preliminary data.</text>
</comment>
<proteinExistence type="predicted"/>
<dbReference type="EMBL" id="CABN01000068">
    <property type="protein sequence ID" value="CBH99918.1"/>
    <property type="molecule type" value="Genomic_DNA"/>
</dbReference>
<evidence type="ECO:0000256" key="1">
    <source>
        <dbReference type="SAM" id="Coils"/>
    </source>
</evidence>
<name>E6PYA9_9ZZZZ</name>
<evidence type="ECO:0000313" key="2">
    <source>
        <dbReference type="EMBL" id="CBH99918.1"/>
    </source>
</evidence>
<gene>
    <name evidence="2" type="ORF">CARN3_0885</name>
</gene>
<dbReference type="AlphaFoldDB" id="E6PYA9"/>
<protein>
    <submittedName>
        <fullName evidence="2">Uncharacterized protein</fullName>
    </submittedName>
</protein>
<sequence>MRAVRLVREERVARKAAETRCAALEAEMARQTPRQQQLAQEMELLRREREQVKLRVERLLEQLDALEQSEAQSN</sequence>
<accession>E6PYA9</accession>
<organism evidence="2">
    <name type="scientific">mine drainage metagenome</name>
    <dbReference type="NCBI Taxonomy" id="410659"/>
    <lineage>
        <taxon>unclassified sequences</taxon>
        <taxon>metagenomes</taxon>
        <taxon>ecological metagenomes</taxon>
    </lineage>
</organism>